<accession>A0A1B7YB65</accession>
<dbReference type="Proteomes" id="UP000092177">
    <property type="component" value="Chromosome 5"/>
</dbReference>
<feature type="region of interest" description="Disordered" evidence="1">
    <location>
        <begin position="234"/>
        <end position="253"/>
    </location>
</feature>
<reference evidence="3" key="1">
    <citation type="journal article" date="2017" name="BMC Genomics">
        <title>Gapless genome assembly of Colletotrichum higginsianum reveals chromosome structure and association of transposable elements with secondary metabolite gene clusters.</title>
        <authorList>
            <person name="Dallery J.-F."/>
            <person name="Lapalu N."/>
            <person name="Zampounis A."/>
            <person name="Pigne S."/>
            <person name="Luyten I."/>
            <person name="Amselem J."/>
            <person name="Wittenberg A.H.J."/>
            <person name="Zhou S."/>
            <person name="de Queiroz M.V."/>
            <person name="Robin G.P."/>
            <person name="Auger A."/>
            <person name="Hainaut M."/>
            <person name="Henrissat B."/>
            <person name="Kim K.-T."/>
            <person name="Lee Y.-H."/>
            <person name="Lespinet O."/>
            <person name="Schwartz D.C."/>
            <person name="Thon M.R."/>
            <person name="O'Connell R.J."/>
        </authorList>
    </citation>
    <scope>NUCLEOTIDE SEQUENCE [LARGE SCALE GENOMIC DNA]</scope>
    <source>
        <strain evidence="3">IMI 349063</strain>
    </source>
</reference>
<evidence type="ECO:0000256" key="1">
    <source>
        <dbReference type="SAM" id="MobiDB-lite"/>
    </source>
</evidence>
<dbReference type="KEGG" id="chig:CH63R_07903"/>
<evidence type="ECO:0000313" key="3">
    <source>
        <dbReference type="Proteomes" id="UP000092177"/>
    </source>
</evidence>
<dbReference type="GeneID" id="28866984"/>
<evidence type="ECO:0000313" key="2">
    <source>
        <dbReference type="EMBL" id="OBR09138.1"/>
    </source>
</evidence>
<dbReference type="OrthoDB" id="10564493at2759"/>
<name>A0A1B7YB65_COLHI</name>
<feature type="region of interest" description="Disordered" evidence="1">
    <location>
        <begin position="1"/>
        <end position="80"/>
    </location>
</feature>
<dbReference type="RefSeq" id="XP_018157655.1">
    <property type="nucleotide sequence ID" value="XM_018302877.1"/>
</dbReference>
<proteinExistence type="predicted"/>
<dbReference type="VEuPathDB" id="FungiDB:CH63R_07903"/>
<gene>
    <name evidence="2" type="ORF">CH63R_07903</name>
</gene>
<feature type="compositionally biased region" description="Polar residues" evidence="1">
    <location>
        <begin position="23"/>
        <end position="39"/>
    </location>
</feature>
<dbReference type="EMBL" id="LTAN01000005">
    <property type="protein sequence ID" value="OBR09138.1"/>
    <property type="molecule type" value="Genomic_DNA"/>
</dbReference>
<keyword evidence="3" id="KW-1185">Reference proteome</keyword>
<dbReference type="AlphaFoldDB" id="A0A1B7YB65"/>
<protein>
    <submittedName>
        <fullName evidence="2">Uncharacterized protein</fullName>
    </submittedName>
</protein>
<sequence>MLAWHGSSLVGRRPSLDAGGSLGSQAQATSPKNPNSGSASKHPRKRQQIQNRESLPDHSKPGPTHRFFPPPPGTATSKPPAWLALTGVTRDGDANWAAPFTRWHRGKRALRKNALGLPMASRRIPAVSSLDRSEPMDETGFTLKYPSPSATSLRMVAFGKMGTIQPLLCGVPLLSDSTLDWYITRVRPVHEAICRWLILSWVFAHVVSQHDQISLRMSQATSLVTRSNLIVKSSNDKKRNESRPLSPALEADRTESTAVIGQKNIARSDHAYGRLHDIEPLGSPIISSSRNIALP</sequence>
<organism evidence="2 3">
    <name type="scientific">Colletotrichum higginsianum (strain IMI 349063)</name>
    <name type="common">Crucifer anthracnose fungus</name>
    <dbReference type="NCBI Taxonomy" id="759273"/>
    <lineage>
        <taxon>Eukaryota</taxon>
        <taxon>Fungi</taxon>
        <taxon>Dikarya</taxon>
        <taxon>Ascomycota</taxon>
        <taxon>Pezizomycotina</taxon>
        <taxon>Sordariomycetes</taxon>
        <taxon>Hypocreomycetidae</taxon>
        <taxon>Glomerellales</taxon>
        <taxon>Glomerellaceae</taxon>
        <taxon>Colletotrichum</taxon>
        <taxon>Colletotrichum destructivum species complex</taxon>
    </lineage>
</organism>
<comment type="caution">
    <text evidence="2">The sequence shown here is derived from an EMBL/GenBank/DDBJ whole genome shotgun (WGS) entry which is preliminary data.</text>
</comment>